<dbReference type="InterPro" id="IPR010642">
    <property type="entry name" value="Invasion_prot_B"/>
</dbReference>
<feature type="signal peptide" evidence="1">
    <location>
        <begin position="1"/>
        <end position="25"/>
    </location>
</feature>
<dbReference type="InterPro" id="IPR038696">
    <property type="entry name" value="IalB_sf"/>
</dbReference>
<evidence type="ECO:0000313" key="2">
    <source>
        <dbReference type="EMBL" id="RKQ69553.1"/>
    </source>
</evidence>
<reference evidence="2 3" key="1">
    <citation type="submission" date="2018-10" db="EMBL/GenBank/DDBJ databases">
        <title>Genomic Encyclopedia of Type Strains, Phase IV (KMG-IV): sequencing the most valuable type-strain genomes for metagenomic binning, comparative biology and taxonomic classification.</title>
        <authorList>
            <person name="Goeker M."/>
        </authorList>
    </citation>
    <scope>NUCLEOTIDE SEQUENCE [LARGE SCALE GENOMIC DNA]</scope>
    <source>
        <strain evidence="2 3">DSM 22008</strain>
    </source>
</reference>
<accession>A0A420WF01</accession>
<dbReference type="Pfam" id="PF06776">
    <property type="entry name" value="IalB"/>
    <property type="match status" value="1"/>
</dbReference>
<proteinExistence type="predicted"/>
<dbReference type="Proteomes" id="UP000282211">
    <property type="component" value="Unassembled WGS sequence"/>
</dbReference>
<keyword evidence="3" id="KW-1185">Reference proteome</keyword>
<gene>
    <name evidence="2" type="ORF">DES40_2354</name>
</gene>
<sequence length="171" mass="18342">MKTFALTLSAILVWGASFIASPAQAAEPKLQGTYSDWAVYTRAEGNDRICYALAKPEVKAPANVKHGDIFFMVANWKSGAAKEQPSLLAGYSLKTTRAPAAYVGSTKVMMYAADNEAFIESGNDEQNLVRKMRAGADMRVEAVSARGTETSYVFSLKGVTAALRKAKSACS</sequence>
<dbReference type="Gene3D" id="2.60.40.1880">
    <property type="entry name" value="Invasion associated locus B (IalB) protein"/>
    <property type="match status" value="1"/>
</dbReference>
<dbReference type="AlphaFoldDB" id="A0A420WF01"/>
<keyword evidence="1" id="KW-0732">Signal</keyword>
<dbReference type="RefSeq" id="WP_121102961.1">
    <property type="nucleotide sequence ID" value="NZ_RBII01000002.1"/>
</dbReference>
<evidence type="ECO:0000313" key="3">
    <source>
        <dbReference type="Proteomes" id="UP000282211"/>
    </source>
</evidence>
<feature type="chain" id="PRO_5019092370" description="Invasion associated locus B (IalB) protein" evidence="1">
    <location>
        <begin position="26"/>
        <end position="171"/>
    </location>
</feature>
<dbReference type="EMBL" id="RBII01000002">
    <property type="protein sequence ID" value="RKQ69553.1"/>
    <property type="molecule type" value="Genomic_DNA"/>
</dbReference>
<dbReference type="OrthoDB" id="9806572at2"/>
<protein>
    <recommendedName>
        <fullName evidence="4">Invasion associated locus B (IalB) protein</fullName>
    </recommendedName>
</protein>
<name>A0A420WF01_9PROT</name>
<organism evidence="2 3">
    <name type="scientific">Litorimonas taeanensis</name>
    <dbReference type="NCBI Taxonomy" id="568099"/>
    <lineage>
        <taxon>Bacteria</taxon>
        <taxon>Pseudomonadati</taxon>
        <taxon>Pseudomonadota</taxon>
        <taxon>Alphaproteobacteria</taxon>
        <taxon>Maricaulales</taxon>
        <taxon>Robiginitomaculaceae</taxon>
    </lineage>
</organism>
<dbReference type="InParanoid" id="A0A420WF01"/>
<evidence type="ECO:0008006" key="4">
    <source>
        <dbReference type="Google" id="ProtNLM"/>
    </source>
</evidence>
<comment type="caution">
    <text evidence="2">The sequence shown here is derived from an EMBL/GenBank/DDBJ whole genome shotgun (WGS) entry which is preliminary data.</text>
</comment>
<evidence type="ECO:0000256" key="1">
    <source>
        <dbReference type="SAM" id="SignalP"/>
    </source>
</evidence>